<accession>A0A8S1GN94</accession>
<name>A0A8S1GN94_9PELO</name>
<dbReference type="Proteomes" id="UP000835052">
    <property type="component" value="Unassembled WGS sequence"/>
</dbReference>
<protein>
    <submittedName>
        <fullName evidence="1">Uncharacterized protein</fullName>
    </submittedName>
</protein>
<keyword evidence="2" id="KW-1185">Reference proteome</keyword>
<reference evidence="1" key="1">
    <citation type="submission" date="2020-10" db="EMBL/GenBank/DDBJ databases">
        <authorList>
            <person name="Kikuchi T."/>
        </authorList>
    </citation>
    <scope>NUCLEOTIDE SEQUENCE</scope>
    <source>
        <strain evidence="1">NKZ352</strain>
    </source>
</reference>
<evidence type="ECO:0000313" key="1">
    <source>
        <dbReference type="EMBL" id="CAD6184464.1"/>
    </source>
</evidence>
<sequence length="99" mass="10799">MTWRSTDELNEKSSKCVDKGAVVSGKTVREISRTDNGIIEQQERPTPSLADSALPGLCRREVIRRPEKSSEGNFPATTATATFASALTALPQNLRPFHA</sequence>
<dbReference type="AlphaFoldDB" id="A0A8S1GN94"/>
<comment type="caution">
    <text evidence="1">The sequence shown here is derived from an EMBL/GenBank/DDBJ whole genome shotgun (WGS) entry which is preliminary data.</text>
</comment>
<gene>
    <name evidence="1" type="ORF">CAUJ_LOCUS383</name>
</gene>
<organism evidence="1 2">
    <name type="scientific">Caenorhabditis auriculariae</name>
    <dbReference type="NCBI Taxonomy" id="2777116"/>
    <lineage>
        <taxon>Eukaryota</taxon>
        <taxon>Metazoa</taxon>
        <taxon>Ecdysozoa</taxon>
        <taxon>Nematoda</taxon>
        <taxon>Chromadorea</taxon>
        <taxon>Rhabditida</taxon>
        <taxon>Rhabditina</taxon>
        <taxon>Rhabditomorpha</taxon>
        <taxon>Rhabditoidea</taxon>
        <taxon>Rhabditidae</taxon>
        <taxon>Peloderinae</taxon>
        <taxon>Caenorhabditis</taxon>
    </lineage>
</organism>
<dbReference type="EMBL" id="CAJGYM010000001">
    <property type="protein sequence ID" value="CAD6184464.1"/>
    <property type="molecule type" value="Genomic_DNA"/>
</dbReference>
<evidence type="ECO:0000313" key="2">
    <source>
        <dbReference type="Proteomes" id="UP000835052"/>
    </source>
</evidence>
<proteinExistence type="predicted"/>